<evidence type="ECO:0000313" key="2">
    <source>
        <dbReference type="EMBL" id="KAF4388406.1"/>
    </source>
</evidence>
<reference evidence="2 3" key="1">
    <citation type="journal article" date="2020" name="bioRxiv">
        <title>Sequence and annotation of 42 cannabis genomes reveals extensive copy number variation in cannabinoid synthesis and pathogen resistance genes.</title>
        <authorList>
            <person name="Mckernan K.J."/>
            <person name="Helbert Y."/>
            <person name="Kane L.T."/>
            <person name="Ebling H."/>
            <person name="Zhang L."/>
            <person name="Liu B."/>
            <person name="Eaton Z."/>
            <person name="Mclaughlin S."/>
            <person name="Kingan S."/>
            <person name="Baybayan P."/>
            <person name="Concepcion G."/>
            <person name="Jordan M."/>
            <person name="Riva A."/>
            <person name="Barbazuk W."/>
            <person name="Harkins T."/>
        </authorList>
    </citation>
    <scope>NUCLEOTIDE SEQUENCE [LARGE SCALE GENOMIC DNA]</scope>
    <source>
        <strain evidence="3">cv. Jamaican Lion 4</strain>
        <tissue evidence="2">Leaf</tissue>
    </source>
</reference>
<gene>
    <name evidence="2" type="ORF">G4B88_013243</name>
</gene>
<organism evidence="2 3">
    <name type="scientific">Cannabis sativa</name>
    <name type="common">Hemp</name>
    <name type="synonym">Marijuana</name>
    <dbReference type="NCBI Taxonomy" id="3483"/>
    <lineage>
        <taxon>Eukaryota</taxon>
        <taxon>Viridiplantae</taxon>
        <taxon>Streptophyta</taxon>
        <taxon>Embryophyta</taxon>
        <taxon>Tracheophyta</taxon>
        <taxon>Spermatophyta</taxon>
        <taxon>Magnoliopsida</taxon>
        <taxon>eudicotyledons</taxon>
        <taxon>Gunneridae</taxon>
        <taxon>Pentapetalae</taxon>
        <taxon>rosids</taxon>
        <taxon>fabids</taxon>
        <taxon>Rosales</taxon>
        <taxon>Cannabaceae</taxon>
        <taxon>Cannabis</taxon>
    </lineage>
</organism>
<comment type="caution">
    <text evidence="2">The sequence shown here is derived from an EMBL/GenBank/DDBJ whole genome shotgun (WGS) entry which is preliminary data.</text>
</comment>
<accession>A0A7J6GZN9</accession>
<dbReference type="Proteomes" id="UP000583929">
    <property type="component" value="Unassembled WGS sequence"/>
</dbReference>
<protein>
    <recommendedName>
        <fullName evidence="1">Reverse transcriptase zinc-binding domain-containing protein</fullName>
    </recommendedName>
</protein>
<proteinExistence type="predicted"/>
<keyword evidence="3" id="KW-1185">Reference proteome</keyword>
<dbReference type="AlphaFoldDB" id="A0A7J6GZN9"/>
<dbReference type="Pfam" id="PF13966">
    <property type="entry name" value="zf-RVT"/>
    <property type="match status" value="1"/>
</dbReference>
<evidence type="ECO:0000259" key="1">
    <source>
        <dbReference type="Pfam" id="PF13966"/>
    </source>
</evidence>
<name>A0A7J6GZN9_CANSA</name>
<evidence type="ECO:0000313" key="3">
    <source>
        <dbReference type="Proteomes" id="UP000583929"/>
    </source>
</evidence>
<sequence length="99" mass="11043">MGSSSSATETILPQCIEEGKQLSLDQQETSFDSKKAVWCKLSTPKHRFIMWQMVHSNLLTRDNLVKKHVSMDSAYCPSDAKYQEVVGGLALAKFFSIAS</sequence>
<feature type="domain" description="Reverse transcriptase zinc-binding" evidence="1">
    <location>
        <begin position="24"/>
        <end position="74"/>
    </location>
</feature>
<dbReference type="InterPro" id="IPR026960">
    <property type="entry name" value="RVT-Znf"/>
</dbReference>
<dbReference type="EMBL" id="JAATIQ010000074">
    <property type="protein sequence ID" value="KAF4388406.1"/>
    <property type="molecule type" value="Genomic_DNA"/>
</dbReference>